<feature type="transmembrane region" description="Helical" evidence="2">
    <location>
        <begin position="200"/>
        <end position="225"/>
    </location>
</feature>
<accession>A0A9P6C9R7</accession>
<gene>
    <name evidence="4" type="ORF">BDZ94DRAFT_1292388</name>
</gene>
<protein>
    <submittedName>
        <fullName evidence="4">Di-sulfide bridge nucleocytoplasmic transport domain-containing protein</fullName>
    </submittedName>
</protein>
<dbReference type="PANTHER" id="PTHR28136">
    <property type="entry name" value="NUCLEUS EXPORT PROTEIN BRR6"/>
    <property type="match status" value="1"/>
</dbReference>
<feature type="region of interest" description="Disordered" evidence="1">
    <location>
        <begin position="1"/>
        <end position="56"/>
    </location>
</feature>
<keyword evidence="2" id="KW-1133">Transmembrane helix</keyword>
<feature type="domain" description="Brl1/Brr6" evidence="3">
    <location>
        <begin position="200"/>
        <end position="332"/>
    </location>
</feature>
<dbReference type="Pfam" id="PF10104">
    <property type="entry name" value="Brr6_like_C_C"/>
    <property type="match status" value="1"/>
</dbReference>
<evidence type="ECO:0000256" key="1">
    <source>
        <dbReference type="SAM" id="MobiDB-lite"/>
    </source>
</evidence>
<evidence type="ECO:0000256" key="2">
    <source>
        <dbReference type="SAM" id="Phobius"/>
    </source>
</evidence>
<feature type="transmembrane region" description="Helical" evidence="2">
    <location>
        <begin position="309"/>
        <end position="331"/>
    </location>
</feature>
<feature type="region of interest" description="Disordered" evidence="1">
    <location>
        <begin position="102"/>
        <end position="123"/>
    </location>
</feature>
<dbReference type="AlphaFoldDB" id="A0A9P6C9R7"/>
<evidence type="ECO:0000313" key="4">
    <source>
        <dbReference type="EMBL" id="KAF9457462.1"/>
    </source>
</evidence>
<keyword evidence="2" id="KW-0472">Membrane</keyword>
<dbReference type="EMBL" id="MU150370">
    <property type="protein sequence ID" value="KAF9457462.1"/>
    <property type="molecule type" value="Genomic_DNA"/>
</dbReference>
<dbReference type="GO" id="GO:0031965">
    <property type="term" value="C:nuclear membrane"/>
    <property type="evidence" value="ECO:0007669"/>
    <property type="project" value="InterPro"/>
</dbReference>
<dbReference type="PANTHER" id="PTHR28136:SF1">
    <property type="entry name" value="NUCLEUS EXPORT PROTEIN BRL1"/>
    <property type="match status" value="1"/>
</dbReference>
<keyword evidence="2" id="KW-0812">Transmembrane</keyword>
<comment type="caution">
    <text evidence="4">The sequence shown here is derived from an EMBL/GenBank/DDBJ whole genome shotgun (WGS) entry which is preliminary data.</text>
</comment>
<evidence type="ECO:0000313" key="5">
    <source>
        <dbReference type="Proteomes" id="UP000807353"/>
    </source>
</evidence>
<dbReference type="GO" id="GO:0055088">
    <property type="term" value="P:lipid homeostasis"/>
    <property type="evidence" value="ECO:0007669"/>
    <property type="project" value="InterPro"/>
</dbReference>
<organism evidence="4 5">
    <name type="scientific">Collybia nuda</name>
    <dbReference type="NCBI Taxonomy" id="64659"/>
    <lineage>
        <taxon>Eukaryota</taxon>
        <taxon>Fungi</taxon>
        <taxon>Dikarya</taxon>
        <taxon>Basidiomycota</taxon>
        <taxon>Agaricomycotina</taxon>
        <taxon>Agaricomycetes</taxon>
        <taxon>Agaricomycetidae</taxon>
        <taxon>Agaricales</taxon>
        <taxon>Tricholomatineae</taxon>
        <taxon>Clitocybaceae</taxon>
        <taxon>Collybia</taxon>
    </lineage>
</organism>
<dbReference type="OrthoDB" id="5961at2759"/>
<dbReference type="Proteomes" id="UP000807353">
    <property type="component" value="Unassembled WGS sequence"/>
</dbReference>
<proteinExistence type="predicted"/>
<dbReference type="InterPro" id="IPR040202">
    <property type="entry name" value="Brl1/Brr6"/>
</dbReference>
<reference evidence="4" key="1">
    <citation type="submission" date="2020-11" db="EMBL/GenBank/DDBJ databases">
        <authorList>
            <consortium name="DOE Joint Genome Institute"/>
            <person name="Ahrendt S."/>
            <person name="Riley R."/>
            <person name="Andreopoulos W."/>
            <person name="Labutti K."/>
            <person name="Pangilinan J."/>
            <person name="Ruiz-Duenas F.J."/>
            <person name="Barrasa J.M."/>
            <person name="Sanchez-Garcia M."/>
            <person name="Camarero S."/>
            <person name="Miyauchi S."/>
            <person name="Serrano A."/>
            <person name="Linde D."/>
            <person name="Babiker R."/>
            <person name="Drula E."/>
            <person name="Ayuso-Fernandez I."/>
            <person name="Pacheco R."/>
            <person name="Padilla G."/>
            <person name="Ferreira P."/>
            <person name="Barriuso J."/>
            <person name="Kellner H."/>
            <person name="Castanera R."/>
            <person name="Alfaro M."/>
            <person name="Ramirez L."/>
            <person name="Pisabarro A.G."/>
            <person name="Kuo A."/>
            <person name="Tritt A."/>
            <person name="Lipzen A."/>
            <person name="He G."/>
            <person name="Yan M."/>
            <person name="Ng V."/>
            <person name="Cullen D."/>
            <person name="Martin F."/>
            <person name="Rosso M.-N."/>
            <person name="Henrissat B."/>
            <person name="Hibbett D."/>
            <person name="Martinez A.T."/>
            <person name="Grigoriev I.V."/>
        </authorList>
    </citation>
    <scope>NUCLEOTIDE SEQUENCE</scope>
    <source>
        <strain evidence="4">CBS 247.69</strain>
    </source>
</reference>
<feature type="compositionally biased region" description="Polar residues" evidence="1">
    <location>
        <begin position="16"/>
        <end position="34"/>
    </location>
</feature>
<dbReference type="GO" id="GO:0006998">
    <property type="term" value="P:nuclear envelope organization"/>
    <property type="evidence" value="ECO:0007669"/>
    <property type="project" value="InterPro"/>
</dbReference>
<dbReference type="InterPro" id="IPR018767">
    <property type="entry name" value="Brl1/Brr6_dom"/>
</dbReference>
<feature type="region of interest" description="Disordered" evidence="1">
    <location>
        <begin position="361"/>
        <end position="403"/>
    </location>
</feature>
<evidence type="ECO:0000259" key="3">
    <source>
        <dbReference type="SMART" id="SM01042"/>
    </source>
</evidence>
<sequence>MPATTPRGTEAPMDYQWTNRQNRTPSWVDTNDPSTPRKRPHEDLSHTPSVLGAPRTPFFGSNQNVPFIFNQNATPSTPHQHPWAPPPLFSPDKAFPKNMLQDEPNDVDMSEVSPDKVDDKKPENGRVVASGAMRRVYNMRQKSRSGWASRRLMEEGEFVDADDSGSEDEMDRALMQNTSNHYTLNIPAPPPPQSDLPYVLLGYLQFLFNLSLLLLFLYVVVQFILTVQRDVEQRISEYSMDIVQEIAICALQYKTNLCATNAIPAMAQQCANWETCMNRDPAIVGRAKVGAEMIAEVVNGFVEPISWKALAFTLTSLSFLTVFINSLLSLYRTKHHPIPATAAPTQHQPFPAATPYPPHQFGGYLSPAPTPSWGRSRSRLVDEDPQTPTRRRRLDGGASVKVK</sequence>
<keyword evidence="5" id="KW-1185">Reference proteome</keyword>
<dbReference type="SMART" id="SM01042">
    <property type="entry name" value="Brr6_like_C_C"/>
    <property type="match status" value="1"/>
</dbReference>
<name>A0A9P6C9R7_9AGAR</name>
<feature type="compositionally biased region" description="Basic and acidic residues" evidence="1">
    <location>
        <begin position="113"/>
        <end position="123"/>
    </location>
</feature>